<dbReference type="InterPro" id="IPR038732">
    <property type="entry name" value="HpyO/CreE_NAD-binding"/>
</dbReference>
<gene>
    <name evidence="2" type="ORF">NZH93_08520</name>
</gene>
<accession>A0A9X2VHU3</accession>
<dbReference type="Proteomes" id="UP001141259">
    <property type="component" value="Unassembled WGS sequence"/>
</dbReference>
<evidence type="ECO:0000313" key="3">
    <source>
        <dbReference type="Proteomes" id="UP001141259"/>
    </source>
</evidence>
<dbReference type="Pfam" id="PF13454">
    <property type="entry name" value="NAD_binding_9"/>
    <property type="match status" value="1"/>
</dbReference>
<feature type="domain" description="FAD-dependent urate hydroxylase HpyO/Asp monooxygenase CreE-like FAD/NAD(P)-binding" evidence="1">
    <location>
        <begin position="6"/>
        <end position="167"/>
    </location>
</feature>
<dbReference type="InterPro" id="IPR036188">
    <property type="entry name" value="FAD/NAD-bd_sf"/>
</dbReference>
<name>A0A9X2VHU3_9PSEU</name>
<evidence type="ECO:0000313" key="2">
    <source>
        <dbReference type="EMBL" id="MCS7476898.1"/>
    </source>
</evidence>
<dbReference type="RefSeq" id="WP_259622411.1">
    <property type="nucleotide sequence ID" value="NZ_JANYMP010000003.1"/>
</dbReference>
<organism evidence="2 3">
    <name type="scientific">Umezawaea endophytica</name>
    <dbReference type="NCBI Taxonomy" id="1654476"/>
    <lineage>
        <taxon>Bacteria</taxon>
        <taxon>Bacillati</taxon>
        <taxon>Actinomycetota</taxon>
        <taxon>Actinomycetes</taxon>
        <taxon>Pseudonocardiales</taxon>
        <taxon>Pseudonocardiaceae</taxon>
        <taxon>Umezawaea</taxon>
    </lineage>
</organism>
<comment type="caution">
    <text evidence="2">The sequence shown here is derived from an EMBL/GenBank/DDBJ whole genome shotgun (WGS) entry which is preliminary data.</text>
</comment>
<reference evidence="2" key="1">
    <citation type="submission" date="2022-08" db="EMBL/GenBank/DDBJ databases">
        <authorList>
            <person name="Tistechok S."/>
            <person name="Samborskyy M."/>
            <person name="Roman I."/>
        </authorList>
    </citation>
    <scope>NUCLEOTIDE SEQUENCE</scope>
    <source>
        <strain evidence="2">DSM 103496</strain>
    </source>
</reference>
<protein>
    <submittedName>
        <fullName evidence="2">FAD/NAD(P)-binding protein</fullName>
    </submittedName>
</protein>
<dbReference type="SUPFAM" id="SSF51905">
    <property type="entry name" value="FAD/NAD(P)-binding domain"/>
    <property type="match status" value="1"/>
</dbReference>
<dbReference type="PANTHER" id="PTHR40254:SF1">
    <property type="entry name" value="BLR0577 PROTEIN"/>
    <property type="match status" value="1"/>
</dbReference>
<proteinExistence type="predicted"/>
<evidence type="ECO:0000259" key="1">
    <source>
        <dbReference type="Pfam" id="PF13454"/>
    </source>
</evidence>
<dbReference type="InterPro" id="IPR052189">
    <property type="entry name" value="L-asp_N-monooxygenase_NS-form"/>
</dbReference>
<keyword evidence="3" id="KW-1185">Reference proteome</keyword>
<sequence>MTTLGIIGGGPRALSVLERLAVRATAAAEPVEVHLIDPVQVGCGRVWRTDQPDWFLMNTVAGEITAFSGPPDSGPPRPGAGPSFAQWWDRVDPSRAHANDYAPRRLYGRYLLFLLDAIERALPTSARVHRVTAMVEDLRELGPGGYRLILDDGSEIDVDRAVLVTGHARPRLSGHLLDLRRFARTRPSLRFIPGDSAADMPLSAIPPGSGVGVIGMGLTFYDVVAALTVGRGGRFEESPDGLVYSPSGEEPFLVAGSRSGVPQPARGRNRKPSDFAHRPVFFTEALVRSDASAGRLDFREHLLPRLMAEVDFVHRAAVLRERSGPAAADDFVVRVREKGGASLSTLDECAADFGVADVEKLDFDRLSFPFADRTFTDRTTFDAALVNALAADVDEAERGNVDSPVKAALDVLRSLRATIRELTDFGGLLPESHRADLIGWYAPRSAFLAAGPPLVRLRETKALIEAGVLRVIGPRARYAADAASGTFRVSSPCVLGASVAVDTVIDARIPSPDVGADTSPLSRALLRRGLWREFVNGGTFHTGGVEVTRSPFHPVGADGRPVRGLSVLGIPTEHSRFFTQVVATGPAGWSEFMRDADDVAQDVLRPVEHQTDHPLAIGGPAR</sequence>
<dbReference type="PANTHER" id="PTHR40254">
    <property type="entry name" value="BLR0577 PROTEIN"/>
    <property type="match status" value="1"/>
</dbReference>
<dbReference type="EMBL" id="JANYMP010000003">
    <property type="protein sequence ID" value="MCS7476898.1"/>
    <property type="molecule type" value="Genomic_DNA"/>
</dbReference>
<dbReference type="AlphaFoldDB" id="A0A9X2VHU3"/>